<evidence type="ECO:0000313" key="2">
    <source>
        <dbReference type="EMBL" id="KAK1312548.1"/>
    </source>
</evidence>
<accession>A0AAV9EJX8</accession>
<dbReference type="GO" id="GO:0016787">
    <property type="term" value="F:hydrolase activity"/>
    <property type="evidence" value="ECO:0007669"/>
    <property type="project" value="InterPro"/>
</dbReference>
<dbReference type="Pfam" id="PF07859">
    <property type="entry name" value="Abhydrolase_3"/>
    <property type="match status" value="1"/>
</dbReference>
<dbReference type="SUPFAM" id="SSF53474">
    <property type="entry name" value="alpha/beta-Hydrolases"/>
    <property type="match status" value="1"/>
</dbReference>
<dbReference type="InterPro" id="IPR013094">
    <property type="entry name" value="AB_hydrolase_3"/>
</dbReference>
<organism evidence="2 3">
    <name type="scientific">Acorus calamus</name>
    <name type="common">Sweet flag</name>
    <dbReference type="NCBI Taxonomy" id="4465"/>
    <lineage>
        <taxon>Eukaryota</taxon>
        <taxon>Viridiplantae</taxon>
        <taxon>Streptophyta</taxon>
        <taxon>Embryophyta</taxon>
        <taxon>Tracheophyta</taxon>
        <taxon>Spermatophyta</taxon>
        <taxon>Magnoliopsida</taxon>
        <taxon>Liliopsida</taxon>
        <taxon>Acoraceae</taxon>
        <taxon>Acorus</taxon>
    </lineage>
</organism>
<evidence type="ECO:0000259" key="1">
    <source>
        <dbReference type="Pfam" id="PF07859"/>
    </source>
</evidence>
<reference evidence="2" key="2">
    <citation type="submission" date="2023-06" db="EMBL/GenBank/DDBJ databases">
        <authorList>
            <person name="Ma L."/>
            <person name="Liu K.-W."/>
            <person name="Li Z."/>
            <person name="Hsiao Y.-Y."/>
            <person name="Qi Y."/>
            <person name="Fu T."/>
            <person name="Tang G."/>
            <person name="Zhang D."/>
            <person name="Sun W.-H."/>
            <person name="Liu D.-K."/>
            <person name="Li Y."/>
            <person name="Chen G.-Z."/>
            <person name="Liu X.-D."/>
            <person name="Liao X.-Y."/>
            <person name="Jiang Y.-T."/>
            <person name="Yu X."/>
            <person name="Hao Y."/>
            <person name="Huang J."/>
            <person name="Zhao X.-W."/>
            <person name="Ke S."/>
            <person name="Chen Y.-Y."/>
            <person name="Wu W.-L."/>
            <person name="Hsu J.-L."/>
            <person name="Lin Y.-F."/>
            <person name="Huang M.-D."/>
            <person name="Li C.-Y."/>
            <person name="Huang L."/>
            <person name="Wang Z.-W."/>
            <person name="Zhao X."/>
            <person name="Zhong W.-Y."/>
            <person name="Peng D.-H."/>
            <person name="Ahmad S."/>
            <person name="Lan S."/>
            <person name="Zhang J.-S."/>
            <person name="Tsai W.-C."/>
            <person name="Van De Peer Y."/>
            <person name="Liu Z.-J."/>
        </authorList>
    </citation>
    <scope>NUCLEOTIDE SEQUENCE</scope>
    <source>
        <strain evidence="2">CP</strain>
        <tissue evidence="2">Leaves</tissue>
    </source>
</reference>
<proteinExistence type="predicted"/>
<sequence length="318" mass="34920">MAAAAATAVFVDIPPFIKVYSDGSVTRTDHDPVPSSPHPSSSDEINFISKDVVIDASKSVTARIFSPSEPAPDDDDLLPIILYFHGGGFCIGSTRWSAYHTFLGRLSAESRSLVVSVDYRLAPEHRIPAAYEDCLDSLAWLISTSRTDEPWLRRADRSRVFLAGESAGGNIAHHVALRARGCGGGAVKGVMVVQPYFGSERRLQCEVGEDMWMNDSFWRLSLPVGSTRDHPACDFEKAEEISGKAEWDQFPATKVFVAGADLLRERGVMYAEFLVRKGVDAELIMAEGEPHVYQLLSPASDAAELLRAQMAEFVNRRV</sequence>
<feature type="domain" description="Alpha/beta hydrolase fold-3" evidence="1">
    <location>
        <begin position="81"/>
        <end position="294"/>
    </location>
</feature>
<dbReference type="InterPro" id="IPR050466">
    <property type="entry name" value="Carboxylest/Gibb_receptor"/>
</dbReference>
<dbReference type="Gene3D" id="3.40.50.1820">
    <property type="entry name" value="alpha/beta hydrolase"/>
    <property type="match status" value="1"/>
</dbReference>
<dbReference type="AlphaFoldDB" id="A0AAV9EJX8"/>
<dbReference type="PANTHER" id="PTHR23024:SF635">
    <property type="entry name" value="OS07G0162700 PROTEIN"/>
    <property type="match status" value="1"/>
</dbReference>
<dbReference type="EMBL" id="JAUJYO010000007">
    <property type="protein sequence ID" value="KAK1312548.1"/>
    <property type="molecule type" value="Genomic_DNA"/>
</dbReference>
<evidence type="ECO:0000313" key="3">
    <source>
        <dbReference type="Proteomes" id="UP001180020"/>
    </source>
</evidence>
<gene>
    <name evidence="2" type="primary">CXE17</name>
    <name evidence="2" type="ORF">QJS10_CPA07g00688</name>
</gene>
<comment type="caution">
    <text evidence="2">The sequence shown here is derived from an EMBL/GenBank/DDBJ whole genome shotgun (WGS) entry which is preliminary data.</text>
</comment>
<dbReference type="Proteomes" id="UP001180020">
    <property type="component" value="Unassembled WGS sequence"/>
</dbReference>
<keyword evidence="3" id="KW-1185">Reference proteome</keyword>
<name>A0AAV9EJX8_ACOCL</name>
<dbReference type="PANTHER" id="PTHR23024">
    <property type="entry name" value="ARYLACETAMIDE DEACETYLASE"/>
    <property type="match status" value="1"/>
</dbReference>
<protein>
    <submittedName>
        <fullName evidence="2">Carboxylesterase 17</fullName>
    </submittedName>
</protein>
<reference evidence="2" key="1">
    <citation type="journal article" date="2023" name="Nat. Commun.">
        <title>Diploid and tetraploid genomes of Acorus and the evolution of monocots.</title>
        <authorList>
            <person name="Ma L."/>
            <person name="Liu K.W."/>
            <person name="Li Z."/>
            <person name="Hsiao Y.Y."/>
            <person name="Qi Y."/>
            <person name="Fu T."/>
            <person name="Tang G.D."/>
            <person name="Zhang D."/>
            <person name="Sun W.H."/>
            <person name="Liu D.K."/>
            <person name="Li Y."/>
            <person name="Chen G.Z."/>
            <person name="Liu X.D."/>
            <person name="Liao X.Y."/>
            <person name="Jiang Y.T."/>
            <person name="Yu X."/>
            <person name="Hao Y."/>
            <person name="Huang J."/>
            <person name="Zhao X.W."/>
            <person name="Ke S."/>
            <person name="Chen Y.Y."/>
            <person name="Wu W.L."/>
            <person name="Hsu J.L."/>
            <person name="Lin Y.F."/>
            <person name="Huang M.D."/>
            <person name="Li C.Y."/>
            <person name="Huang L."/>
            <person name="Wang Z.W."/>
            <person name="Zhao X."/>
            <person name="Zhong W.Y."/>
            <person name="Peng D.H."/>
            <person name="Ahmad S."/>
            <person name="Lan S."/>
            <person name="Zhang J.S."/>
            <person name="Tsai W.C."/>
            <person name="Van de Peer Y."/>
            <person name="Liu Z.J."/>
        </authorList>
    </citation>
    <scope>NUCLEOTIDE SEQUENCE</scope>
    <source>
        <strain evidence="2">CP</strain>
    </source>
</reference>
<dbReference type="InterPro" id="IPR029058">
    <property type="entry name" value="AB_hydrolase_fold"/>
</dbReference>